<evidence type="ECO:0000313" key="8">
    <source>
        <dbReference type="Proteomes" id="UP000632138"/>
    </source>
</evidence>
<dbReference type="RefSeq" id="WP_203375143.1">
    <property type="nucleotide sequence ID" value="NZ_JAENHP010000002.1"/>
</dbReference>
<gene>
    <name evidence="7" type="ORF">JIG36_06550</name>
</gene>
<organism evidence="7 8">
    <name type="scientific">Paractinoplanes ovalisporus</name>
    <dbReference type="NCBI Taxonomy" id="2810368"/>
    <lineage>
        <taxon>Bacteria</taxon>
        <taxon>Bacillati</taxon>
        <taxon>Actinomycetota</taxon>
        <taxon>Actinomycetes</taxon>
        <taxon>Micromonosporales</taxon>
        <taxon>Micromonosporaceae</taxon>
        <taxon>Paractinoplanes</taxon>
    </lineage>
</organism>
<dbReference type="EMBL" id="JAENHP010000002">
    <property type="protein sequence ID" value="MBM2615222.1"/>
    <property type="molecule type" value="Genomic_DNA"/>
</dbReference>
<accession>A0ABS2A5U7</accession>
<keyword evidence="2" id="KW-1003">Cell membrane</keyword>
<feature type="transmembrane region" description="Helical" evidence="6">
    <location>
        <begin position="208"/>
        <end position="231"/>
    </location>
</feature>
<dbReference type="Gene3D" id="1.20.1250.20">
    <property type="entry name" value="MFS general substrate transporter like domains"/>
    <property type="match status" value="1"/>
</dbReference>
<name>A0ABS2A5U7_9ACTN</name>
<feature type="transmembrane region" description="Helical" evidence="6">
    <location>
        <begin position="37"/>
        <end position="57"/>
    </location>
</feature>
<feature type="transmembrane region" description="Helical" evidence="6">
    <location>
        <begin position="307"/>
        <end position="326"/>
    </location>
</feature>
<dbReference type="InterPro" id="IPR011701">
    <property type="entry name" value="MFS"/>
</dbReference>
<dbReference type="SUPFAM" id="SSF103473">
    <property type="entry name" value="MFS general substrate transporter"/>
    <property type="match status" value="1"/>
</dbReference>
<protein>
    <submittedName>
        <fullName evidence="7">MFS transporter</fullName>
    </submittedName>
</protein>
<dbReference type="CDD" id="cd06173">
    <property type="entry name" value="MFS_MefA_like"/>
    <property type="match status" value="1"/>
</dbReference>
<feature type="transmembrane region" description="Helical" evidence="6">
    <location>
        <begin position="251"/>
        <end position="274"/>
    </location>
</feature>
<evidence type="ECO:0000313" key="7">
    <source>
        <dbReference type="EMBL" id="MBM2615222.1"/>
    </source>
</evidence>
<evidence type="ECO:0000256" key="1">
    <source>
        <dbReference type="ARBA" id="ARBA00004651"/>
    </source>
</evidence>
<evidence type="ECO:0000256" key="5">
    <source>
        <dbReference type="ARBA" id="ARBA00023136"/>
    </source>
</evidence>
<feature type="transmembrane region" description="Helical" evidence="6">
    <location>
        <begin position="69"/>
        <end position="86"/>
    </location>
</feature>
<dbReference type="InterPro" id="IPR036259">
    <property type="entry name" value="MFS_trans_sf"/>
</dbReference>
<dbReference type="Proteomes" id="UP000632138">
    <property type="component" value="Unassembled WGS sequence"/>
</dbReference>
<feature type="transmembrane region" description="Helical" evidence="6">
    <location>
        <begin position="338"/>
        <end position="361"/>
    </location>
</feature>
<dbReference type="PANTHER" id="PTHR23513:SF6">
    <property type="entry name" value="MAJOR FACILITATOR SUPERFAMILY ASSOCIATED DOMAIN-CONTAINING PROTEIN"/>
    <property type="match status" value="1"/>
</dbReference>
<evidence type="ECO:0000256" key="3">
    <source>
        <dbReference type="ARBA" id="ARBA00022692"/>
    </source>
</evidence>
<keyword evidence="5 6" id="KW-0472">Membrane</keyword>
<proteinExistence type="predicted"/>
<evidence type="ECO:0000256" key="4">
    <source>
        <dbReference type="ARBA" id="ARBA00022989"/>
    </source>
</evidence>
<feature type="transmembrane region" description="Helical" evidence="6">
    <location>
        <begin position="161"/>
        <end position="179"/>
    </location>
</feature>
<keyword evidence="8" id="KW-1185">Reference proteome</keyword>
<comment type="subcellular location">
    <subcellularLocation>
        <location evidence="1">Cell membrane</location>
        <topology evidence="1">Multi-pass membrane protein</topology>
    </subcellularLocation>
</comment>
<dbReference type="Pfam" id="PF07690">
    <property type="entry name" value="MFS_1"/>
    <property type="match status" value="2"/>
</dbReference>
<feature type="transmembrane region" description="Helical" evidence="6">
    <location>
        <begin position="367"/>
        <end position="386"/>
    </location>
</feature>
<sequence>MRRNAVLFVLISLLSGFGSMIMTLAAGLWVLDLTGSVSLAALTAVCIYAPTLAAPWLGALVDQLPRRPLVIAVDLGLAVVILSLLAVRSAAATWLIFVVLLARGASYVLIEAGESAILPSALPPSMLGDVNGWRSSAQEGMKLIAPLAGAALYAWRGPDAVVLLSAAMPLLTAVCYALVRVERSGDCGPAEGGGRKAGRRGLREGLRALFSVPAVRNPVLLAAVAIGMSGFKDASVLSHLVHDLGRPATHLGYLGSAQGAGSIAGGLIVGRVLARRSPLRVAAIGAVVFAAGCVAQALPWWPAMVTGSVLIGLGLPWTLIAAITAVQTRTPDHLLGRVSATASTVMFGPVAIGIPLGAAVIHLGATIPLVIAAVASVTATVVALRASRAHTGDRVRAA</sequence>
<keyword evidence="3 6" id="KW-0812">Transmembrane</keyword>
<feature type="transmembrane region" description="Helical" evidence="6">
    <location>
        <begin position="281"/>
        <end position="301"/>
    </location>
</feature>
<evidence type="ECO:0000256" key="2">
    <source>
        <dbReference type="ARBA" id="ARBA00022475"/>
    </source>
</evidence>
<dbReference type="PANTHER" id="PTHR23513">
    <property type="entry name" value="INTEGRAL MEMBRANE EFFLUX PROTEIN-RELATED"/>
    <property type="match status" value="1"/>
</dbReference>
<evidence type="ECO:0000256" key="6">
    <source>
        <dbReference type="SAM" id="Phobius"/>
    </source>
</evidence>
<keyword evidence="4 6" id="KW-1133">Transmembrane helix</keyword>
<reference evidence="7 8" key="1">
    <citation type="submission" date="2021-01" db="EMBL/GenBank/DDBJ databases">
        <title>Actinoplanes sp. nov. LDG1-06 isolated from lichen.</title>
        <authorList>
            <person name="Saeng-In P."/>
            <person name="Phongsopitanun W."/>
            <person name="Kanchanasin P."/>
            <person name="Yuki M."/>
            <person name="Kudo T."/>
            <person name="Ohkuma M."/>
            <person name="Tanasupawat S."/>
        </authorList>
    </citation>
    <scope>NUCLEOTIDE SEQUENCE [LARGE SCALE GENOMIC DNA]</scope>
    <source>
        <strain evidence="7 8">LDG1-06</strain>
    </source>
</reference>
<comment type="caution">
    <text evidence="7">The sequence shown here is derived from an EMBL/GenBank/DDBJ whole genome shotgun (WGS) entry which is preliminary data.</text>
</comment>